<organism evidence="2 3">
    <name type="scientific">Cylindrotheca closterium</name>
    <dbReference type="NCBI Taxonomy" id="2856"/>
    <lineage>
        <taxon>Eukaryota</taxon>
        <taxon>Sar</taxon>
        <taxon>Stramenopiles</taxon>
        <taxon>Ochrophyta</taxon>
        <taxon>Bacillariophyta</taxon>
        <taxon>Bacillariophyceae</taxon>
        <taxon>Bacillariophycidae</taxon>
        <taxon>Bacillariales</taxon>
        <taxon>Bacillariaceae</taxon>
        <taxon>Cylindrotheca</taxon>
    </lineage>
</organism>
<feature type="region of interest" description="Disordered" evidence="1">
    <location>
        <begin position="31"/>
        <end position="59"/>
    </location>
</feature>
<evidence type="ECO:0000256" key="1">
    <source>
        <dbReference type="SAM" id="MobiDB-lite"/>
    </source>
</evidence>
<reference evidence="2" key="1">
    <citation type="submission" date="2023-08" db="EMBL/GenBank/DDBJ databases">
        <authorList>
            <person name="Audoor S."/>
            <person name="Bilcke G."/>
        </authorList>
    </citation>
    <scope>NUCLEOTIDE SEQUENCE</scope>
</reference>
<dbReference type="EMBL" id="CAKOGP040002180">
    <property type="protein sequence ID" value="CAJ1964395.1"/>
    <property type="molecule type" value="Genomic_DNA"/>
</dbReference>
<name>A0AAD2G681_9STRA</name>
<comment type="caution">
    <text evidence="2">The sequence shown here is derived from an EMBL/GenBank/DDBJ whole genome shotgun (WGS) entry which is preliminary data.</text>
</comment>
<proteinExistence type="predicted"/>
<protein>
    <submittedName>
        <fullName evidence="2">Uncharacterized protein</fullName>
    </submittedName>
</protein>
<sequence length="524" mass="58840">MSDAFHIITGTPAGTQEATVPADNVAVGKHRNGGTCAENGAEEHNSAPTYRDTVTSPPAPTVPLTTDERLMCLLAVHWNASPFRHTTLFNVSIVFDWQGVGLTEFNQVQTAYNAFHQFASGIWGEITSKVVLLPFADTQLPRQQLWIRNLNEFDEKAKDWAHLKNYLDPNFGNPYILNKPGKTGLKTYKTQMRFGMSTAPPILMQELHSVLSSEPLAGVFPTSIQVSDMVRFGFLPLLPQELAIGPYCKDLMRLCNFQYPIGLMQEWADLILAANLDIRRLSCALFQAPTHYTRDWQAAKDELVHGKQCPQLQLVIEAMQKLAMRLLTAVYRIPIELPGMLTSAATENLAFVVTDAHVKKAEDPVEDKKKSLLTAPKSTEEDDAWIKQLAQMDLTNDRPSPLFVMILPAEEDGRYLPLAMNVLDNLPSFLQFHLGELSFPNFIQVIKNWSATDLAYQNRRLHVKWVPSELCSCCIDNPTGDQGHQVRDPMDYLLCLEDPVEILEGTLHIDIHPKHVQDVDNAFL</sequence>
<keyword evidence="3" id="KW-1185">Reference proteome</keyword>
<dbReference type="Proteomes" id="UP001295423">
    <property type="component" value="Unassembled WGS sequence"/>
</dbReference>
<evidence type="ECO:0000313" key="3">
    <source>
        <dbReference type="Proteomes" id="UP001295423"/>
    </source>
</evidence>
<accession>A0AAD2G681</accession>
<gene>
    <name evidence="2" type="ORF">CYCCA115_LOCUS20611</name>
</gene>
<evidence type="ECO:0000313" key="2">
    <source>
        <dbReference type="EMBL" id="CAJ1964395.1"/>
    </source>
</evidence>
<feature type="compositionally biased region" description="Polar residues" evidence="1">
    <location>
        <begin position="46"/>
        <end position="56"/>
    </location>
</feature>
<dbReference type="AlphaFoldDB" id="A0AAD2G681"/>